<comment type="subcellular location">
    <subcellularLocation>
        <location evidence="1">Membrane</location>
        <topology evidence="1">Multi-pass membrane protein</topology>
    </subcellularLocation>
</comment>
<keyword evidence="7" id="KW-1185">Reference proteome</keyword>
<dbReference type="InterPro" id="IPR020846">
    <property type="entry name" value="MFS_dom"/>
</dbReference>
<gene>
    <name evidence="8" type="primary">LOC105896418</name>
</gene>
<feature type="transmembrane region" description="Helical" evidence="5">
    <location>
        <begin position="321"/>
        <end position="341"/>
    </location>
</feature>
<feature type="transmembrane region" description="Helical" evidence="5">
    <location>
        <begin position="227"/>
        <end position="245"/>
    </location>
</feature>
<evidence type="ECO:0000256" key="1">
    <source>
        <dbReference type="ARBA" id="ARBA00004141"/>
    </source>
</evidence>
<evidence type="ECO:0000313" key="8">
    <source>
        <dbReference type="RefSeq" id="XP_012678625.2"/>
    </source>
</evidence>
<feature type="transmembrane region" description="Helical" evidence="5">
    <location>
        <begin position="84"/>
        <end position="104"/>
    </location>
</feature>
<evidence type="ECO:0000259" key="6">
    <source>
        <dbReference type="PROSITE" id="PS50850"/>
    </source>
</evidence>
<reference evidence="8" key="1">
    <citation type="submission" date="2025-08" db="UniProtKB">
        <authorList>
            <consortium name="RefSeq"/>
        </authorList>
    </citation>
    <scope>IDENTIFICATION</scope>
</reference>
<name>A0A6P3VRV2_CLUHA</name>
<dbReference type="AlphaFoldDB" id="A0A6P3VRV2"/>
<keyword evidence="3 5" id="KW-1133">Transmembrane helix</keyword>
<evidence type="ECO:0000256" key="2">
    <source>
        <dbReference type="ARBA" id="ARBA00022692"/>
    </source>
</evidence>
<keyword evidence="4 5" id="KW-0472">Membrane</keyword>
<evidence type="ECO:0000256" key="5">
    <source>
        <dbReference type="SAM" id="Phobius"/>
    </source>
</evidence>
<evidence type="ECO:0000256" key="4">
    <source>
        <dbReference type="ARBA" id="ARBA00023136"/>
    </source>
</evidence>
<evidence type="ECO:0000256" key="3">
    <source>
        <dbReference type="ARBA" id="ARBA00022989"/>
    </source>
</evidence>
<proteinExistence type="predicted"/>
<dbReference type="PANTHER" id="PTHR23507:SF36">
    <property type="entry name" value="THYMIC STROMAL COTRANSPORTER HOMOLOG ISOFORM X2"/>
    <property type="match status" value="1"/>
</dbReference>
<dbReference type="GO" id="GO:0016020">
    <property type="term" value="C:membrane"/>
    <property type="evidence" value="ECO:0007669"/>
    <property type="project" value="UniProtKB-SubCell"/>
</dbReference>
<accession>A0A6P3VRV2</accession>
<dbReference type="KEGG" id="char:105896418"/>
<dbReference type="PROSITE" id="PS50850">
    <property type="entry name" value="MFS"/>
    <property type="match status" value="1"/>
</dbReference>
<keyword evidence="2 5" id="KW-0812">Transmembrane</keyword>
<feature type="transmembrane region" description="Helical" evidence="5">
    <location>
        <begin position="353"/>
        <end position="376"/>
    </location>
</feature>
<dbReference type="SUPFAM" id="SSF103473">
    <property type="entry name" value="MFS general substrate transporter"/>
    <property type="match status" value="1"/>
</dbReference>
<dbReference type="PANTHER" id="PTHR23507">
    <property type="entry name" value="ZGC:174356"/>
    <property type="match status" value="1"/>
</dbReference>
<dbReference type="GO" id="GO:0022857">
    <property type="term" value="F:transmembrane transporter activity"/>
    <property type="evidence" value="ECO:0007669"/>
    <property type="project" value="InterPro"/>
</dbReference>
<evidence type="ECO:0000313" key="7">
    <source>
        <dbReference type="Proteomes" id="UP000515152"/>
    </source>
</evidence>
<dbReference type="GeneID" id="105896418"/>
<feature type="transmembrane region" description="Helical" evidence="5">
    <location>
        <begin position="176"/>
        <end position="198"/>
    </location>
</feature>
<feature type="transmembrane region" description="Helical" evidence="5">
    <location>
        <begin position="149"/>
        <end position="170"/>
    </location>
</feature>
<dbReference type="Proteomes" id="UP000515152">
    <property type="component" value="Chromosome 10"/>
</dbReference>
<feature type="domain" description="Major facilitator superfamily (MFS) profile" evidence="6">
    <location>
        <begin position="226"/>
        <end position="421"/>
    </location>
</feature>
<feature type="transmembrane region" description="Helical" evidence="5">
    <location>
        <begin position="294"/>
        <end position="315"/>
    </location>
</feature>
<dbReference type="InterPro" id="IPR036259">
    <property type="entry name" value="MFS_trans_sf"/>
</dbReference>
<dbReference type="OrthoDB" id="430300at2759"/>
<dbReference type="RefSeq" id="XP_012678625.2">
    <property type="nucleotide sequence ID" value="XM_012823171.2"/>
</dbReference>
<dbReference type="Gene3D" id="1.20.1250.20">
    <property type="entry name" value="MFS general substrate transporter like domains"/>
    <property type="match status" value="1"/>
</dbReference>
<organism evidence="7 8">
    <name type="scientific">Clupea harengus</name>
    <name type="common">Atlantic herring</name>
    <dbReference type="NCBI Taxonomy" id="7950"/>
    <lineage>
        <taxon>Eukaryota</taxon>
        <taxon>Metazoa</taxon>
        <taxon>Chordata</taxon>
        <taxon>Craniata</taxon>
        <taxon>Vertebrata</taxon>
        <taxon>Euteleostomi</taxon>
        <taxon>Actinopterygii</taxon>
        <taxon>Neopterygii</taxon>
        <taxon>Teleostei</taxon>
        <taxon>Clupei</taxon>
        <taxon>Clupeiformes</taxon>
        <taxon>Clupeoidei</taxon>
        <taxon>Clupeidae</taxon>
        <taxon>Clupea</taxon>
    </lineage>
</organism>
<sequence>MGGYVSLVEPLVVLHTVSTSFFGMALTLVVYSRSLELCGGQSDAAQALSMRFFLFQGIVTTFCALLSIAPLTRLAERRGGRVRLLCPQLGSVLSMGFLLALLLLRLPLEVLYVGAALHGLSGGSPGFWSGVVALASLQSNRGRRTLKLNTVDFCAGAAGVVSGLLSGHVYSLGQSGVALVGTAMFLGTTSILYSTFLLSFPKHPPPSREDLLPLLHRQSTGVQSPRVAVALVMAALVLFDVGMSGAEDVLSLYVLKPPLSWDSVWAGYGSAATQAMYLSSFLGVLVLSPRLGDTTLILLGIVSNCTGMAIMAFATHSWVYFMARGIMMFACVPMPTLKAQLSKILDAQQYGSVFGWLQLALSVGNVVSTAIFTLIYPLTLPWHSGFCFLISSAISYCSIIPVLYLNCRSIRSPYVFISGDE</sequence>
<feature type="transmembrane region" description="Helical" evidence="5">
    <location>
        <begin position="12"/>
        <end position="32"/>
    </location>
</feature>
<feature type="transmembrane region" description="Helical" evidence="5">
    <location>
        <begin position="110"/>
        <end position="137"/>
    </location>
</feature>
<feature type="transmembrane region" description="Helical" evidence="5">
    <location>
        <begin position="265"/>
        <end position="287"/>
    </location>
</feature>
<feature type="transmembrane region" description="Helical" evidence="5">
    <location>
        <begin position="52"/>
        <end position="72"/>
    </location>
</feature>
<feature type="transmembrane region" description="Helical" evidence="5">
    <location>
        <begin position="382"/>
        <end position="405"/>
    </location>
</feature>
<protein>
    <submittedName>
        <fullName evidence="8">Thymic stromal cotransporter homolog</fullName>
    </submittedName>
</protein>